<dbReference type="Gene3D" id="3.90.960.10">
    <property type="entry name" value="YbaK/aminoacyl-tRNA synthetase-associated domain"/>
    <property type="match status" value="1"/>
</dbReference>
<sequence length="232" mass="26102">MLVSDLDPKLQDAIETLAGDVNSLLAQSCWQDIHNKRFKSKAKSESLSADAPERVHHVQKACQATGLAEMCRYFKVEPDYYDWSLERRAYTLRTSVASLCKSVVFENTRCEHNNFTDPLNSKYYCVITQYIAPINTAKMVDSVRELSNNAISKKKYNFRLTSPENSLALTGFDNNGVSPIGMKENIPIILSKAVTELKPAIMFLGAGDVDWKIAVPIEQFIKQTHCLVMDLS</sequence>
<dbReference type="SUPFAM" id="SSF55826">
    <property type="entry name" value="YbaK/ProRS associated domain"/>
    <property type="match status" value="1"/>
</dbReference>
<proteinExistence type="predicted"/>
<reference evidence="1" key="1">
    <citation type="submission" date="2020-12" db="EMBL/GenBank/DDBJ databases">
        <title>Metabolic potential, ecology and presence of endohyphal bacteria is reflected in genomic diversity of Mucoromycotina.</title>
        <authorList>
            <person name="Muszewska A."/>
            <person name="Okrasinska A."/>
            <person name="Steczkiewicz K."/>
            <person name="Drgas O."/>
            <person name="Orlowska M."/>
            <person name="Perlinska-Lenart U."/>
            <person name="Aleksandrzak-Piekarczyk T."/>
            <person name="Szatraj K."/>
            <person name="Zielenkiewicz U."/>
            <person name="Pilsyk S."/>
            <person name="Malc E."/>
            <person name="Mieczkowski P."/>
            <person name="Kruszewska J.S."/>
            <person name="Biernat P."/>
            <person name="Pawlowska J."/>
        </authorList>
    </citation>
    <scope>NUCLEOTIDE SEQUENCE</scope>
    <source>
        <strain evidence="1">WA0000067209</strain>
    </source>
</reference>
<accession>A0A8H7PCP2</accession>
<dbReference type="OrthoDB" id="1058301at2759"/>
<evidence type="ECO:0000313" key="1">
    <source>
        <dbReference type="EMBL" id="KAG2171461.1"/>
    </source>
</evidence>
<dbReference type="AlphaFoldDB" id="A0A8H7PCP2"/>
<dbReference type="CDD" id="cd04332">
    <property type="entry name" value="YbaK_like"/>
    <property type="match status" value="1"/>
</dbReference>
<protein>
    <recommendedName>
        <fullName evidence="3">YbaK/aminoacyl-tRNA synthetase-associated domain-containing protein</fullName>
    </recommendedName>
</protein>
<name>A0A8H7PCP2_MORIS</name>
<comment type="caution">
    <text evidence="1">The sequence shown here is derived from an EMBL/GenBank/DDBJ whole genome shotgun (WGS) entry which is preliminary data.</text>
</comment>
<keyword evidence="2" id="KW-1185">Reference proteome</keyword>
<dbReference type="PANTHER" id="PTHR30411:SF4">
    <property type="entry name" value="YBAK_AMINOACYL-TRNA SYNTHETASE-ASSOCIATED DOMAIN-CONTAINING PROTEIN"/>
    <property type="match status" value="1"/>
</dbReference>
<evidence type="ECO:0008006" key="3">
    <source>
        <dbReference type="Google" id="ProtNLM"/>
    </source>
</evidence>
<dbReference type="Proteomes" id="UP000654370">
    <property type="component" value="Unassembled WGS sequence"/>
</dbReference>
<dbReference type="InterPro" id="IPR036754">
    <property type="entry name" value="YbaK/aa-tRNA-synt-asso_dom_sf"/>
</dbReference>
<gene>
    <name evidence="1" type="ORF">INT43_009122</name>
</gene>
<dbReference type="EMBL" id="JAEPQZ010000021">
    <property type="protein sequence ID" value="KAG2171461.1"/>
    <property type="molecule type" value="Genomic_DNA"/>
</dbReference>
<evidence type="ECO:0000313" key="2">
    <source>
        <dbReference type="Proteomes" id="UP000654370"/>
    </source>
</evidence>
<organism evidence="1 2">
    <name type="scientific">Mortierella isabellina</name>
    <name type="common">Filamentous fungus</name>
    <name type="synonym">Umbelopsis isabellina</name>
    <dbReference type="NCBI Taxonomy" id="91625"/>
    <lineage>
        <taxon>Eukaryota</taxon>
        <taxon>Fungi</taxon>
        <taxon>Fungi incertae sedis</taxon>
        <taxon>Mucoromycota</taxon>
        <taxon>Mucoromycotina</taxon>
        <taxon>Umbelopsidomycetes</taxon>
        <taxon>Umbelopsidales</taxon>
        <taxon>Umbelopsidaceae</taxon>
        <taxon>Umbelopsis</taxon>
    </lineage>
</organism>
<dbReference type="PANTHER" id="PTHR30411">
    <property type="entry name" value="CYTOPLASMIC PROTEIN"/>
    <property type="match status" value="1"/>
</dbReference>
<dbReference type="GO" id="GO:0002161">
    <property type="term" value="F:aminoacyl-tRNA deacylase activity"/>
    <property type="evidence" value="ECO:0007669"/>
    <property type="project" value="InterPro"/>
</dbReference>